<name>A0AAV4UWI8_CAEEX</name>
<accession>A0AAV4UWI8</accession>
<organism evidence="1 2">
    <name type="scientific">Caerostris extrusa</name>
    <name type="common">Bark spider</name>
    <name type="synonym">Caerostris bankana</name>
    <dbReference type="NCBI Taxonomy" id="172846"/>
    <lineage>
        <taxon>Eukaryota</taxon>
        <taxon>Metazoa</taxon>
        <taxon>Ecdysozoa</taxon>
        <taxon>Arthropoda</taxon>
        <taxon>Chelicerata</taxon>
        <taxon>Arachnida</taxon>
        <taxon>Araneae</taxon>
        <taxon>Araneomorphae</taxon>
        <taxon>Entelegynae</taxon>
        <taxon>Araneoidea</taxon>
        <taxon>Araneidae</taxon>
        <taxon>Caerostris</taxon>
    </lineage>
</organism>
<dbReference type="EMBL" id="BPLR01013586">
    <property type="protein sequence ID" value="GIY62139.1"/>
    <property type="molecule type" value="Genomic_DNA"/>
</dbReference>
<gene>
    <name evidence="1" type="ORF">CEXT_152311</name>
</gene>
<evidence type="ECO:0000313" key="1">
    <source>
        <dbReference type="EMBL" id="GIY62139.1"/>
    </source>
</evidence>
<protein>
    <submittedName>
        <fullName evidence="1">Uncharacterized protein</fullName>
    </submittedName>
</protein>
<dbReference type="AlphaFoldDB" id="A0AAV4UWI8"/>
<sequence>MSMHLARWGKDCSVGRWADGQLAGRQQAPAKKAALLFSAVLLFRPPPPPAYAAKDAPKTAAAQSGGMTNFASSLEDDIFMSSNRVADR</sequence>
<keyword evidence="2" id="KW-1185">Reference proteome</keyword>
<evidence type="ECO:0000313" key="2">
    <source>
        <dbReference type="Proteomes" id="UP001054945"/>
    </source>
</evidence>
<reference evidence="1 2" key="1">
    <citation type="submission" date="2021-06" db="EMBL/GenBank/DDBJ databases">
        <title>Caerostris extrusa draft genome.</title>
        <authorList>
            <person name="Kono N."/>
            <person name="Arakawa K."/>
        </authorList>
    </citation>
    <scope>NUCLEOTIDE SEQUENCE [LARGE SCALE GENOMIC DNA]</scope>
</reference>
<proteinExistence type="predicted"/>
<comment type="caution">
    <text evidence="1">The sequence shown here is derived from an EMBL/GenBank/DDBJ whole genome shotgun (WGS) entry which is preliminary data.</text>
</comment>
<dbReference type="Proteomes" id="UP001054945">
    <property type="component" value="Unassembled WGS sequence"/>
</dbReference>